<reference evidence="4" key="1">
    <citation type="submission" date="2020-02" db="EMBL/GenBank/DDBJ databases">
        <authorList>
            <person name="Meier V. D."/>
        </authorList>
    </citation>
    <scope>NUCLEOTIDE SEQUENCE</scope>
    <source>
        <strain evidence="4">AVDCRST_MAG77</strain>
    </source>
</reference>
<dbReference type="InterPro" id="IPR050595">
    <property type="entry name" value="Bact_response_regulator"/>
</dbReference>
<dbReference type="InterPro" id="IPR001789">
    <property type="entry name" value="Sig_transdc_resp-reg_receiver"/>
</dbReference>
<evidence type="ECO:0000313" key="4">
    <source>
        <dbReference type="EMBL" id="CAA9268558.1"/>
    </source>
</evidence>
<evidence type="ECO:0000256" key="1">
    <source>
        <dbReference type="ARBA" id="ARBA00022553"/>
    </source>
</evidence>
<protein>
    <recommendedName>
        <fullName evidence="3">Response regulatory domain-containing protein</fullName>
    </recommendedName>
</protein>
<name>A0A6J4J545_9CHLR</name>
<dbReference type="AlphaFoldDB" id="A0A6J4J545"/>
<dbReference type="SMART" id="SM00448">
    <property type="entry name" value="REC"/>
    <property type="match status" value="1"/>
</dbReference>
<evidence type="ECO:0000259" key="3">
    <source>
        <dbReference type="PROSITE" id="PS50110"/>
    </source>
</evidence>
<dbReference type="EMBL" id="CADCTC010000171">
    <property type="protein sequence ID" value="CAA9268558.1"/>
    <property type="molecule type" value="Genomic_DNA"/>
</dbReference>
<dbReference type="PROSITE" id="PS50110">
    <property type="entry name" value="RESPONSE_REGULATORY"/>
    <property type="match status" value="1"/>
</dbReference>
<dbReference type="Gene3D" id="3.40.50.2300">
    <property type="match status" value="1"/>
</dbReference>
<keyword evidence="1 2" id="KW-0597">Phosphoprotein</keyword>
<dbReference type="PANTHER" id="PTHR44591:SF3">
    <property type="entry name" value="RESPONSE REGULATORY DOMAIN-CONTAINING PROTEIN"/>
    <property type="match status" value="1"/>
</dbReference>
<sequence>MEDDRSIRDVLREVLGDEGYDVEEAEDGAAALAAVTLRAPHLILLDMRMPILDGWGFAREYRTRPGPHAPIVVMTAAQDAPAWAAEVAAAGVVPKPFEIHALLAAVERLCPPTGASAPALPQD</sequence>
<feature type="modified residue" description="4-aspartylphosphate" evidence="2">
    <location>
        <position position="46"/>
    </location>
</feature>
<dbReference type="CDD" id="cd00156">
    <property type="entry name" value="REC"/>
    <property type="match status" value="1"/>
</dbReference>
<gene>
    <name evidence="4" type="ORF">AVDCRST_MAG77-3050</name>
</gene>
<dbReference type="GO" id="GO:0000160">
    <property type="term" value="P:phosphorelay signal transduction system"/>
    <property type="evidence" value="ECO:0007669"/>
    <property type="project" value="InterPro"/>
</dbReference>
<dbReference type="PANTHER" id="PTHR44591">
    <property type="entry name" value="STRESS RESPONSE REGULATOR PROTEIN 1"/>
    <property type="match status" value="1"/>
</dbReference>
<proteinExistence type="predicted"/>
<dbReference type="InterPro" id="IPR011006">
    <property type="entry name" value="CheY-like_superfamily"/>
</dbReference>
<feature type="domain" description="Response regulatory" evidence="3">
    <location>
        <begin position="1"/>
        <end position="110"/>
    </location>
</feature>
<accession>A0A6J4J545</accession>
<evidence type="ECO:0000256" key="2">
    <source>
        <dbReference type="PROSITE-ProRule" id="PRU00169"/>
    </source>
</evidence>
<dbReference type="SUPFAM" id="SSF52172">
    <property type="entry name" value="CheY-like"/>
    <property type="match status" value="1"/>
</dbReference>
<organism evidence="4">
    <name type="scientific">uncultured Chloroflexota bacterium</name>
    <dbReference type="NCBI Taxonomy" id="166587"/>
    <lineage>
        <taxon>Bacteria</taxon>
        <taxon>Bacillati</taxon>
        <taxon>Chloroflexota</taxon>
        <taxon>environmental samples</taxon>
    </lineage>
</organism>
<dbReference type="Pfam" id="PF00072">
    <property type="entry name" value="Response_reg"/>
    <property type="match status" value="1"/>
</dbReference>